<keyword evidence="3" id="KW-0333">Golgi apparatus</keyword>
<dbReference type="Pfam" id="PF20649">
    <property type="entry name" value="COG5_C"/>
    <property type="match status" value="1"/>
</dbReference>
<feature type="compositionally biased region" description="Polar residues" evidence="6">
    <location>
        <begin position="270"/>
        <end position="282"/>
    </location>
</feature>
<dbReference type="InterPro" id="IPR049176">
    <property type="entry name" value="COG5_N"/>
</dbReference>
<evidence type="ECO:0000256" key="3">
    <source>
        <dbReference type="ARBA" id="ARBA00023034"/>
    </source>
</evidence>
<dbReference type="InterPro" id="IPR048485">
    <property type="entry name" value="COG5_helical"/>
</dbReference>
<evidence type="ECO:0000256" key="4">
    <source>
        <dbReference type="ARBA" id="ARBA00023136"/>
    </source>
</evidence>
<evidence type="ECO:0000256" key="2">
    <source>
        <dbReference type="ARBA" id="ARBA00020974"/>
    </source>
</evidence>
<comment type="subcellular location">
    <subcellularLocation>
        <location evidence="1">Golgi apparatus membrane</location>
        <topology evidence="1">Peripheral membrane protein</topology>
    </subcellularLocation>
</comment>
<dbReference type="InterPro" id="IPR019465">
    <property type="entry name" value="Cog5"/>
</dbReference>
<keyword evidence="4" id="KW-0472">Membrane</keyword>
<comment type="caution">
    <text evidence="9">The sequence shown here is derived from an EMBL/GenBank/DDBJ whole genome shotgun (WGS) entry which is preliminary data.</text>
</comment>
<sequence length="819" mass="93139">MLCNLGAQNLTDMFDVDYDTFLSEEFDANIYASAIIEESESSTDATDIGTELSKLAFSIDIVNKQIQEQVVTNYEALLSQVTGIKELETVLNTVQSNISGLNNSLQTLSHKIRDPYKQLCTYATQLENLQLTCELLRKLHRFILLKRRLEAQLSTSDRDISTAALTIYELETIMKETDFEGIDIVTCELEFIEKSRDRVEEEATTLLKEGIESQNQAKMASGLQVFHNMKQMGDRVQTITQSMLDNLIQDIKKVIDMQSIQNELKPPAMSNGQQQQMTSPTMSVRGHSGINQTQLATAVWKRMETLMTKMSDQCIKVYSLEKVLEIKKDALTHVSFLDEVAKTLDANSLVSYFWRILSANFEQELKNATKASTFLQSIFVGDYPKLLKLLHDFFSRVAMHNGTLLSDYSQTPEYVIMLRSFSTFQTSFLTKSLQRMYDAVNSTFPAYGGLARTPPGRNNVLNITRIIGHELETASFEPHLAQAVAKNAIKALSTFCVKCEHLLPTNEQAIYTTNTSNSNVVNYLNMNIEIANILYYMHQSVWKILEEYPEKIVDIVKKGADDCQVLMMKIGNKLVDAIKKDAEAVLLKIHNEDFSGKIRRNFDPEGDKSSYMKELQRHVRYYHTTILQNFSCGAEPKTWVRQISKHILYVFIFQASIVRPLSEAGKLKLAGDMAELEFTISQFMSEYGARTEEVGDEYKALRAFRPLLFLDSAQLTAAHHTSGLSKLVLIHHLIVRSQQQQHTKSLPLPYTVYDLSRQEYMTWMETQNSEKEAVQLAVDAITNGSKLKKSELDEIPEYKLIMQIASEEDEDQAKDVDTK</sequence>
<keyword evidence="10" id="KW-1185">Reference proteome</keyword>
<evidence type="ECO:0000259" key="8">
    <source>
        <dbReference type="Pfam" id="PF20649"/>
    </source>
</evidence>
<dbReference type="PANTHER" id="PTHR13228">
    <property type="entry name" value="CONSERVED OLIGOMERIC GOLGI COMPLEX COMPONENT 5"/>
    <property type="match status" value="1"/>
</dbReference>
<evidence type="ECO:0000313" key="10">
    <source>
        <dbReference type="Proteomes" id="UP000077051"/>
    </source>
</evidence>
<dbReference type="Pfam" id="PF10392">
    <property type="entry name" value="COG5_N"/>
    <property type="match status" value="1"/>
</dbReference>
<evidence type="ECO:0000256" key="5">
    <source>
        <dbReference type="SAM" id="Coils"/>
    </source>
</evidence>
<dbReference type="EMBL" id="AMYB01000001">
    <property type="protein sequence ID" value="OAD08696.1"/>
    <property type="molecule type" value="Genomic_DNA"/>
</dbReference>
<dbReference type="PANTHER" id="PTHR13228:SF3">
    <property type="entry name" value="CONSERVED OLIGOMERIC GOLGI COMPLEX SUBUNIT 5"/>
    <property type="match status" value="1"/>
</dbReference>
<feature type="coiled-coil region" evidence="5">
    <location>
        <begin position="182"/>
        <end position="209"/>
    </location>
</feature>
<evidence type="ECO:0000256" key="1">
    <source>
        <dbReference type="ARBA" id="ARBA00004395"/>
    </source>
</evidence>
<name>A0A168Q4W8_MUCCL</name>
<dbReference type="GO" id="GO:0000139">
    <property type="term" value="C:Golgi membrane"/>
    <property type="evidence" value="ECO:0007669"/>
    <property type="project" value="UniProtKB-SubCell"/>
</dbReference>
<protein>
    <recommendedName>
        <fullName evidence="2">Conserved oligomeric Golgi complex subunit 5</fullName>
    </recommendedName>
</protein>
<evidence type="ECO:0000259" key="7">
    <source>
        <dbReference type="Pfam" id="PF10392"/>
    </source>
</evidence>
<feature type="region of interest" description="Disordered" evidence="6">
    <location>
        <begin position="266"/>
        <end position="287"/>
    </location>
</feature>
<evidence type="ECO:0000313" key="9">
    <source>
        <dbReference type="EMBL" id="OAD08696.1"/>
    </source>
</evidence>
<dbReference type="GO" id="GO:0017119">
    <property type="term" value="C:Golgi transport complex"/>
    <property type="evidence" value="ECO:0007669"/>
    <property type="project" value="InterPro"/>
</dbReference>
<reference evidence="9 10" key="1">
    <citation type="submission" date="2015-06" db="EMBL/GenBank/DDBJ databases">
        <title>Expansion of signal transduction pathways in fungi by whole-genome duplication.</title>
        <authorList>
            <consortium name="DOE Joint Genome Institute"/>
            <person name="Corrochano L.M."/>
            <person name="Kuo A."/>
            <person name="Marcet-Houben M."/>
            <person name="Polaino S."/>
            <person name="Salamov A."/>
            <person name="Villalobos J.M."/>
            <person name="Alvarez M.I."/>
            <person name="Avalos J."/>
            <person name="Benito E.P."/>
            <person name="Benoit I."/>
            <person name="Burger G."/>
            <person name="Camino L.P."/>
            <person name="Canovas D."/>
            <person name="Cerda-Olmedo E."/>
            <person name="Cheng J.-F."/>
            <person name="Dominguez A."/>
            <person name="Elias M."/>
            <person name="Eslava A.P."/>
            <person name="Glaser F."/>
            <person name="Grimwood J."/>
            <person name="Gutierrez G."/>
            <person name="Heitman J."/>
            <person name="Henrissat B."/>
            <person name="Iturriaga E.A."/>
            <person name="Lang B.F."/>
            <person name="Lavin J.L."/>
            <person name="Lee S."/>
            <person name="Li W."/>
            <person name="Lindquist E."/>
            <person name="Lopez-Garcia S."/>
            <person name="Luque E.M."/>
            <person name="Marcos A.T."/>
            <person name="Martin J."/>
            <person name="Mccluskey K."/>
            <person name="Medina H.R."/>
            <person name="Miralles-Duran A."/>
            <person name="Miyazaki A."/>
            <person name="Munoz-Torres E."/>
            <person name="Oguiza J.A."/>
            <person name="Ohm R."/>
            <person name="Olmedo M."/>
            <person name="Orejas M."/>
            <person name="Ortiz-Castellanos L."/>
            <person name="Pisabarro A.G."/>
            <person name="Rodriguez-Romero J."/>
            <person name="Ruiz-Herrera J."/>
            <person name="Ruiz-Vazquez R."/>
            <person name="Sanz C."/>
            <person name="Schackwitz W."/>
            <person name="Schmutz J."/>
            <person name="Shahriari M."/>
            <person name="Shelest E."/>
            <person name="Silva-Franco F."/>
            <person name="Soanes D."/>
            <person name="Syed K."/>
            <person name="Tagua V.G."/>
            <person name="Talbot N.J."/>
            <person name="Thon M."/>
            <person name="De Vries R.P."/>
            <person name="Wiebenga A."/>
            <person name="Yadav J.S."/>
            <person name="Braun E.L."/>
            <person name="Baker S."/>
            <person name="Garre V."/>
            <person name="Horwitz B."/>
            <person name="Torres-Martinez S."/>
            <person name="Idnurm A."/>
            <person name="Herrera-Estrella A."/>
            <person name="Gabaldon T."/>
            <person name="Grigoriev I.V."/>
        </authorList>
    </citation>
    <scope>NUCLEOTIDE SEQUENCE [LARGE SCALE GENOMIC DNA]</scope>
    <source>
        <strain evidence="9 10">CBS 277.49</strain>
    </source>
</reference>
<organism evidence="9 10">
    <name type="scientific">Mucor lusitanicus CBS 277.49</name>
    <dbReference type="NCBI Taxonomy" id="747725"/>
    <lineage>
        <taxon>Eukaryota</taxon>
        <taxon>Fungi</taxon>
        <taxon>Fungi incertae sedis</taxon>
        <taxon>Mucoromycota</taxon>
        <taxon>Mucoromycotina</taxon>
        <taxon>Mucoromycetes</taxon>
        <taxon>Mucorales</taxon>
        <taxon>Mucorineae</taxon>
        <taxon>Mucoraceae</taxon>
        <taxon>Mucor</taxon>
    </lineage>
</organism>
<dbReference type="STRING" id="747725.A0A168Q4W8"/>
<dbReference type="Proteomes" id="UP000077051">
    <property type="component" value="Unassembled WGS sequence"/>
</dbReference>
<feature type="domain" description="Conserved oligomeric Golgi complex subunit 5 N-terminal" evidence="7">
    <location>
        <begin position="20"/>
        <end position="149"/>
    </location>
</feature>
<keyword evidence="5" id="KW-0175">Coiled coil</keyword>
<dbReference type="GO" id="GO:0006891">
    <property type="term" value="P:intra-Golgi vesicle-mediated transport"/>
    <property type="evidence" value="ECO:0007669"/>
    <property type="project" value="InterPro"/>
</dbReference>
<feature type="domain" description="Conserved oligomeric Golgi complex subunit 5 helical" evidence="8">
    <location>
        <begin position="179"/>
        <end position="394"/>
    </location>
</feature>
<accession>A0A168Q4W8</accession>
<gene>
    <name evidence="9" type="ORF">MUCCIDRAFT_158886</name>
</gene>
<evidence type="ECO:0000256" key="6">
    <source>
        <dbReference type="SAM" id="MobiDB-lite"/>
    </source>
</evidence>
<dbReference type="VEuPathDB" id="FungiDB:MUCCIDRAFT_158886"/>
<dbReference type="OrthoDB" id="18786at2759"/>
<dbReference type="AlphaFoldDB" id="A0A168Q4W8"/>
<proteinExistence type="predicted"/>